<evidence type="ECO:0000313" key="3">
    <source>
        <dbReference type="Proteomes" id="UP001629745"/>
    </source>
</evidence>
<dbReference type="EMBL" id="JBDLNV010000002">
    <property type="protein sequence ID" value="MFM1723078.1"/>
    <property type="molecule type" value="Genomic_DNA"/>
</dbReference>
<protein>
    <recommendedName>
        <fullName evidence="1">AMIN-like domain-containing protein</fullName>
    </recommendedName>
</protein>
<evidence type="ECO:0000313" key="2">
    <source>
        <dbReference type="EMBL" id="MFM1723078.1"/>
    </source>
</evidence>
<evidence type="ECO:0000259" key="1">
    <source>
        <dbReference type="Pfam" id="PF24837"/>
    </source>
</evidence>
<sequence length="202" mass="21241">MRVMRLTGVLGTLVLAAGCGVDRASPPSDRSFVSTPADRTGRIDVGSIAPPRSTLELVPDGDVLSMIGVVSTASVKDVRIDSDVEAGTDRVVYSFTGSGVPFWKVGYVAEAVPHRGGSPVPLPGRSIVQVDMMDTAPPARHLYATATPLAGPEGSRVAQLYLLPDVREGGGITQSFIGFREDPAPFEVNVLDDPPQLVIEFG</sequence>
<organism evidence="2 3">
    <name type="scientific">Rhodococcus parequi</name>
    <dbReference type="NCBI Taxonomy" id="3137122"/>
    <lineage>
        <taxon>Bacteria</taxon>
        <taxon>Bacillati</taxon>
        <taxon>Actinomycetota</taxon>
        <taxon>Actinomycetes</taxon>
        <taxon>Mycobacteriales</taxon>
        <taxon>Nocardiaceae</taxon>
        <taxon>Rhodococcus</taxon>
    </lineage>
</organism>
<comment type="caution">
    <text evidence="2">The sequence shown here is derived from an EMBL/GenBank/DDBJ whole genome shotgun (WGS) entry which is preliminary data.</text>
</comment>
<dbReference type="Pfam" id="PF24837">
    <property type="entry name" value="AMIN-like"/>
    <property type="match status" value="1"/>
</dbReference>
<dbReference type="PROSITE" id="PS51257">
    <property type="entry name" value="PROKAR_LIPOPROTEIN"/>
    <property type="match status" value="1"/>
</dbReference>
<accession>A0ABW9FD77</accession>
<gene>
    <name evidence="2" type="ORF">ABEU20_001639</name>
</gene>
<reference evidence="2 3" key="1">
    <citation type="submission" date="2023-11" db="EMBL/GenBank/DDBJ databases">
        <authorList>
            <person name="Val-Calvo J."/>
            <person name="Scortti M."/>
            <person name="Vazquez-Boland J."/>
        </authorList>
    </citation>
    <scope>NUCLEOTIDE SEQUENCE [LARGE SCALE GENOMIC DNA]</scope>
    <source>
        <strain evidence="2 3">PAM 2766</strain>
    </source>
</reference>
<dbReference type="RefSeq" id="WP_420163643.1">
    <property type="nucleotide sequence ID" value="NZ_JBDLNV010000002.1"/>
</dbReference>
<keyword evidence="3" id="KW-1185">Reference proteome</keyword>
<dbReference type="Proteomes" id="UP001629745">
    <property type="component" value="Unassembled WGS sequence"/>
</dbReference>
<dbReference type="InterPro" id="IPR056303">
    <property type="entry name" value="AMIN-like"/>
</dbReference>
<name>A0ABW9FD77_9NOCA</name>
<feature type="domain" description="AMIN-like" evidence="1">
    <location>
        <begin position="74"/>
        <end position="201"/>
    </location>
</feature>
<proteinExistence type="predicted"/>